<dbReference type="SMART" id="SM00698">
    <property type="entry name" value="MORN"/>
    <property type="match status" value="10"/>
</dbReference>
<dbReference type="Gene3D" id="2.20.110.10">
    <property type="entry name" value="Histone H3 K4-specific methyltransferase SET7/9 N-terminal domain"/>
    <property type="match status" value="5"/>
</dbReference>
<dbReference type="Proteomes" id="UP000285883">
    <property type="component" value="Unassembled WGS sequence"/>
</dbReference>
<proteinExistence type="predicted"/>
<evidence type="ECO:0000256" key="1">
    <source>
        <dbReference type="ARBA" id="ARBA00022737"/>
    </source>
</evidence>
<evidence type="ECO:0000313" key="6">
    <source>
        <dbReference type="EMBL" id="RLN84469.1"/>
    </source>
</evidence>
<dbReference type="Proteomes" id="UP000285624">
    <property type="component" value="Unassembled WGS sequence"/>
</dbReference>
<reference evidence="3" key="1">
    <citation type="journal article" date="2015" name="Genom Data">
        <title>Genome sequences of six Phytophthora species associated with forests in New Zealand.</title>
        <authorList>
            <person name="Studholme D.J."/>
            <person name="McDougal R.L."/>
            <person name="Sambles C."/>
            <person name="Hansen E."/>
            <person name="Hardy G."/>
            <person name="Grant M."/>
            <person name="Ganley R.J."/>
            <person name="Williams N.M."/>
        </authorList>
    </citation>
    <scope>NUCLEOTIDE SEQUENCE</scope>
    <source>
        <strain evidence="3">NZFS 2646</strain>
        <strain evidence="4">NZFS 3630</strain>
    </source>
</reference>
<dbReference type="STRING" id="325452.A0A3R7GUT0"/>
<dbReference type="EMBL" id="JPWU03000010">
    <property type="protein sequence ID" value="KAG2532507.1"/>
    <property type="molecule type" value="Genomic_DNA"/>
</dbReference>
<keyword evidence="1" id="KW-0677">Repeat</keyword>
<feature type="region of interest" description="Disordered" evidence="2">
    <location>
        <begin position="223"/>
        <end position="247"/>
    </location>
</feature>
<dbReference type="PANTHER" id="PTHR43215">
    <property type="entry name" value="RADIAL SPOKE HEAD 1 HOMOLOG"/>
    <property type="match status" value="1"/>
</dbReference>
<reference evidence="7 8" key="2">
    <citation type="submission" date="2018-07" db="EMBL/GenBank/DDBJ databases">
        <title>Genome sequencing of oomycete isolates from Chile give support for New Zealand origin for Phytophthora kernoviae and make available the first Nothophytophthora sp. genome.</title>
        <authorList>
            <person name="Studholme D.J."/>
            <person name="Sanfuentes E."/>
            <person name="Panda P."/>
            <person name="Hill R."/>
            <person name="Sambles C."/>
            <person name="Grant M."/>
            <person name="Williams N.M."/>
            <person name="Mcdougal R.L."/>
        </authorList>
    </citation>
    <scope>NUCLEOTIDE SEQUENCE [LARGE SCALE GENOMIC DNA]</scope>
    <source>
        <strain evidence="5">Chile2</strain>
        <strain evidence="6">Chile4</strain>
    </source>
</reference>
<dbReference type="Proteomes" id="UP000785171">
    <property type="component" value="Unassembled WGS sequence"/>
</dbReference>
<sequence length="447" mass="49709">MVDRLPLDEDTGVVRRIKASGESEKLCAPQEVIVTFGGFSEYEPVLDPSSMLIFEPTHARLREVQLPNAGIKTYMAHASAVRPDQRGFFLFGGAPTPEVEDDDSEQQFLDTTTVLDFWKMPADFPSEAEEEAQRLVDANAIKTKTLSNGDVYVGEMNPEQTQRHGKGKCTYANGDEYDGDWRDDQRCGQGVMRYSKSHDMYAGQWENDQRHGYGIFEYNVPDAQDRHKTPAGGSQQRQPKKYEGQWVQDQKHGAGTLTYSDGTKLVGTWINGVLDSREKCRLEGYDDGHNGVCSYVGEVRDGMPHGQGESTHPISGEVYVGSWVAGQRCGSGVVTLRDGSVYRGEWRNGRRNGFGVFDDVRTRAHYDGKWVGGARCGRGVCKYANGCLYEGDWLDDVRHGTGRFTLADGSCYDGAWQNDNFCGDGSFVLSMDDSDVQLDLRTEEAAQ</sequence>
<comment type="caution">
    <text evidence="5">The sequence shown here is derived from an EMBL/GenBank/DDBJ whole genome shotgun (WGS) entry which is preliminary data.</text>
</comment>
<dbReference type="EMBL" id="MAYM02000298">
    <property type="protein sequence ID" value="RLN44315.1"/>
    <property type="molecule type" value="Genomic_DNA"/>
</dbReference>
<evidence type="ECO:0000313" key="8">
    <source>
        <dbReference type="Proteomes" id="UP000285883"/>
    </source>
</evidence>
<dbReference type="EMBL" id="JPWV03000010">
    <property type="protein sequence ID" value="KAG2531543.1"/>
    <property type="molecule type" value="Genomic_DNA"/>
</dbReference>
<gene>
    <name evidence="5" type="ORF">BBI17_001112</name>
    <name evidence="6" type="ORF">BBO99_00001277</name>
    <name evidence="3" type="ORF">JM16_001040</name>
    <name evidence="4" type="ORF">JM18_001122</name>
</gene>
<evidence type="ECO:0000313" key="4">
    <source>
        <dbReference type="EMBL" id="KAG2532507.1"/>
    </source>
</evidence>
<dbReference type="EMBL" id="MBDN02000018">
    <property type="protein sequence ID" value="RLN84469.1"/>
    <property type="molecule type" value="Genomic_DNA"/>
</dbReference>
<keyword evidence="7" id="KW-1185">Reference proteome</keyword>
<evidence type="ECO:0000256" key="2">
    <source>
        <dbReference type="SAM" id="MobiDB-lite"/>
    </source>
</evidence>
<dbReference type="PANTHER" id="PTHR43215:SF14">
    <property type="entry name" value="RADIAL SPOKE HEAD 1 HOMOLOG"/>
    <property type="match status" value="1"/>
</dbReference>
<organism evidence="5 8">
    <name type="scientific">Phytophthora kernoviae</name>
    <dbReference type="NCBI Taxonomy" id="325452"/>
    <lineage>
        <taxon>Eukaryota</taxon>
        <taxon>Sar</taxon>
        <taxon>Stramenopiles</taxon>
        <taxon>Oomycota</taxon>
        <taxon>Peronosporomycetes</taxon>
        <taxon>Peronosporales</taxon>
        <taxon>Peronosporaceae</taxon>
        <taxon>Phytophthora</taxon>
    </lineage>
</organism>
<dbReference type="Proteomes" id="UP000792063">
    <property type="component" value="Unassembled WGS sequence"/>
</dbReference>
<evidence type="ECO:0000313" key="3">
    <source>
        <dbReference type="EMBL" id="KAG2531543.1"/>
    </source>
</evidence>
<dbReference type="AlphaFoldDB" id="A0A3R7GUT0"/>
<protein>
    <submittedName>
        <fullName evidence="5">Uncharacterized protein</fullName>
    </submittedName>
</protein>
<dbReference type="SUPFAM" id="SSF82185">
    <property type="entry name" value="Histone H3 K4-specific methyltransferase SET7/9 N-terminal domain"/>
    <property type="match status" value="4"/>
</dbReference>
<evidence type="ECO:0000313" key="5">
    <source>
        <dbReference type="EMBL" id="RLN44315.1"/>
    </source>
</evidence>
<evidence type="ECO:0000313" key="7">
    <source>
        <dbReference type="Proteomes" id="UP000285624"/>
    </source>
</evidence>
<reference evidence="3" key="3">
    <citation type="submission" date="2020-06" db="EMBL/GenBank/DDBJ databases">
        <authorList>
            <person name="Studholme D.J."/>
        </authorList>
    </citation>
    <scope>NUCLEOTIDE SEQUENCE</scope>
    <source>
        <strain evidence="3">NZFS 2646</strain>
        <strain evidence="4">NZFS 3630</strain>
    </source>
</reference>
<name>A0A3R7GUT0_9STRA</name>
<dbReference type="InterPro" id="IPR003409">
    <property type="entry name" value="MORN"/>
</dbReference>
<dbReference type="Pfam" id="PF02493">
    <property type="entry name" value="MORN"/>
    <property type="match status" value="10"/>
</dbReference>
<accession>A0A3R7GUT0</accession>